<accession>A0A7M2YZ61</accession>
<sequence>MSCSELSAASLERLGGTATRASRWLLVEVREAWGRDVVADGSLPASVRERLVEWASQSGGDGRVLFVRKPERRAAPTFAVFVAHVGEHGSAFARFELERIEDLAALDLDPGRSPEPVAVPTLLVCAHGRRDACCARLGVPLYEALRGLVEPDAVWQCSHLGGHRFAGNVLALPHGVMLGRVRPIDAARVAAELAADAVPLAHYRGRVIHAPAVQAAELAIRERLGEARLAALRYLGPAGDGSRHRFATPIGEVTLAVDEHDGPLVPPSCGGRPEPTVRFAVRWEGAAIGEV</sequence>
<dbReference type="SUPFAM" id="SSF52833">
    <property type="entry name" value="Thioredoxin-like"/>
    <property type="match status" value="1"/>
</dbReference>
<dbReference type="InterPro" id="IPR036249">
    <property type="entry name" value="Thioredoxin-like_sf"/>
</dbReference>
<name>A0A7M2YZ61_9ACTN</name>
<dbReference type="Pfam" id="PF06999">
    <property type="entry name" value="Suc_Fer-like"/>
    <property type="match status" value="1"/>
</dbReference>
<evidence type="ECO:0000313" key="1">
    <source>
        <dbReference type="EMBL" id="RDI74777.1"/>
    </source>
</evidence>
<gene>
    <name evidence="1" type="ORF">Gocc_1666</name>
</gene>
<dbReference type="Gene3D" id="3.40.30.10">
    <property type="entry name" value="Glutaredoxin"/>
    <property type="match status" value="1"/>
</dbReference>
<organism evidence="1 2">
    <name type="scientific">Gaiella occulta</name>
    <dbReference type="NCBI Taxonomy" id="1002870"/>
    <lineage>
        <taxon>Bacteria</taxon>
        <taxon>Bacillati</taxon>
        <taxon>Actinomycetota</taxon>
        <taxon>Thermoleophilia</taxon>
        <taxon>Gaiellales</taxon>
        <taxon>Gaiellaceae</taxon>
        <taxon>Gaiella</taxon>
    </lineage>
</organism>
<reference evidence="2" key="2">
    <citation type="journal article" date="2019" name="MicrobiologyOpen">
        <title>High-quality draft genome sequence of Gaiella occulta isolated from a 150 meter deep mineral water borehole and comparison with the genome sequences of other deep-branching lineages of the phylum Actinobacteria.</title>
        <authorList>
            <person name="Severino R."/>
            <person name="Froufe H.J.C."/>
            <person name="Barroso C."/>
            <person name="Albuquerque L."/>
            <person name="Lobo-da-Cunha A."/>
            <person name="da Costa M.S."/>
            <person name="Egas C."/>
        </authorList>
    </citation>
    <scope>NUCLEOTIDE SEQUENCE [LARGE SCALE GENOMIC DNA]</scope>
    <source>
        <strain evidence="2">F2-233</strain>
    </source>
</reference>
<comment type="caution">
    <text evidence="1">The sequence shown here is derived from an EMBL/GenBank/DDBJ whole genome shotgun (WGS) entry which is preliminary data.</text>
</comment>
<dbReference type="InterPro" id="IPR009737">
    <property type="entry name" value="Aim32/Apd1-like"/>
</dbReference>
<dbReference type="PANTHER" id="PTHR31902:SF22">
    <property type="entry name" value="SLL1203 PROTEIN"/>
    <property type="match status" value="1"/>
</dbReference>
<dbReference type="Proteomes" id="UP000254134">
    <property type="component" value="Unassembled WGS sequence"/>
</dbReference>
<dbReference type="AlphaFoldDB" id="A0A7M2YZ61"/>
<protein>
    <submittedName>
        <fullName evidence="1">Thioredoxin-like domain-containing protein</fullName>
    </submittedName>
</protein>
<dbReference type="PANTHER" id="PTHR31902">
    <property type="entry name" value="ACTIN PATCHES DISTAL PROTEIN 1"/>
    <property type="match status" value="1"/>
</dbReference>
<proteinExistence type="predicted"/>
<evidence type="ECO:0000313" key="2">
    <source>
        <dbReference type="Proteomes" id="UP000254134"/>
    </source>
</evidence>
<reference evidence="1 2" key="1">
    <citation type="submission" date="2018-07" db="EMBL/GenBank/DDBJ databases">
        <title>High-quality-draft genome sequence of Gaiella occulta.</title>
        <authorList>
            <person name="Severino R."/>
            <person name="Froufe H.J.C."/>
            <person name="Rainey F.A."/>
            <person name="Barroso C."/>
            <person name="Albuquerque L."/>
            <person name="Lobo-Da-Cunha A."/>
            <person name="Da Costa M.S."/>
            <person name="Egas C."/>
        </authorList>
    </citation>
    <scope>NUCLEOTIDE SEQUENCE [LARGE SCALE GENOMIC DNA]</scope>
    <source>
        <strain evidence="1 2">F2-233</strain>
    </source>
</reference>
<dbReference type="OrthoDB" id="3399139at2"/>
<dbReference type="CDD" id="cd03062">
    <property type="entry name" value="TRX_Fd_Sucrase"/>
    <property type="match status" value="1"/>
</dbReference>
<dbReference type="RefSeq" id="WP_114796071.1">
    <property type="nucleotide sequence ID" value="NZ_QQZY01000003.1"/>
</dbReference>
<dbReference type="EMBL" id="QQZY01000003">
    <property type="protein sequence ID" value="RDI74777.1"/>
    <property type="molecule type" value="Genomic_DNA"/>
</dbReference>
<keyword evidence="2" id="KW-1185">Reference proteome</keyword>